<dbReference type="InterPro" id="IPR036188">
    <property type="entry name" value="FAD/NAD-bd_sf"/>
</dbReference>
<keyword evidence="3" id="KW-0285">Flavoprotein</keyword>
<evidence type="ECO:0000256" key="8">
    <source>
        <dbReference type="ARBA" id="ARBA00023004"/>
    </source>
</evidence>
<dbReference type="Gene3D" id="2.102.10.10">
    <property type="entry name" value="Rieske [2Fe-2S] iron-sulphur domain"/>
    <property type="match status" value="1"/>
</dbReference>
<evidence type="ECO:0000256" key="2">
    <source>
        <dbReference type="ARBA" id="ARBA00006442"/>
    </source>
</evidence>
<keyword evidence="8" id="KW-0408">Iron</keyword>
<evidence type="ECO:0000256" key="1">
    <source>
        <dbReference type="ARBA" id="ARBA00001974"/>
    </source>
</evidence>
<dbReference type="SMR" id="A0A0P4W8Q7"/>
<dbReference type="SUPFAM" id="SSF50022">
    <property type="entry name" value="ISP domain"/>
    <property type="match status" value="1"/>
</dbReference>
<dbReference type="SUPFAM" id="SSF51905">
    <property type="entry name" value="FAD/NAD(P)-binding domain"/>
    <property type="match status" value="1"/>
</dbReference>
<evidence type="ECO:0000259" key="11">
    <source>
        <dbReference type="PROSITE" id="PS51296"/>
    </source>
</evidence>
<evidence type="ECO:0000313" key="12">
    <source>
        <dbReference type="EMBL" id="JAI63507.1"/>
    </source>
</evidence>
<evidence type="ECO:0000256" key="3">
    <source>
        <dbReference type="ARBA" id="ARBA00022630"/>
    </source>
</evidence>
<dbReference type="PROSITE" id="PS51296">
    <property type="entry name" value="RIESKE"/>
    <property type="match status" value="1"/>
</dbReference>
<dbReference type="InterPro" id="IPR036922">
    <property type="entry name" value="Rieske_2Fe-2S_sf"/>
</dbReference>
<dbReference type="PANTHER" id="PTHR43557">
    <property type="entry name" value="APOPTOSIS-INDUCING FACTOR 1"/>
    <property type="match status" value="1"/>
</dbReference>
<evidence type="ECO:0000256" key="10">
    <source>
        <dbReference type="SAM" id="MobiDB-lite"/>
    </source>
</evidence>
<dbReference type="Gene3D" id="3.50.50.60">
    <property type="entry name" value="FAD/NAD(P)-binding domain"/>
    <property type="match status" value="2"/>
</dbReference>
<dbReference type="GO" id="GO:0005737">
    <property type="term" value="C:cytoplasm"/>
    <property type="evidence" value="ECO:0007669"/>
    <property type="project" value="TreeGrafter"/>
</dbReference>
<comment type="similarity">
    <text evidence="2">Belongs to the FAD-dependent oxidoreductase family.</text>
</comment>
<dbReference type="Gene3D" id="3.30.390.30">
    <property type="match status" value="1"/>
</dbReference>
<dbReference type="InterPro" id="IPR028202">
    <property type="entry name" value="Reductase_C"/>
</dbReference>
<reference evidence="12" key="1">
    <citation type="submission" date="2015-09" db="EMBL/GenBank/DDBJ databases">
        <title>Scylla olivacea transcriptome.</title>
        <authorList>
            <person name="Ikhwanuddin M."/>
        </authorList>
    </citation>
    <scope>NUCLEOTIDE SEQUENCE</scope>
</reference>
<dbReference type="EMBL" id="GDRN01072763">
    <property type="protein sequence ID" value="JAI63507.1"/>
    <property type="molecule type" value="Transcribed_RNA"/>
</dbReference>
<dbReference type="GO" id="GO:0016651">
    <property type="term" value="F:oxidoreductase activity, acting on NAD(P)H"/>
    <property type="evidence" value="ECO:0007669"/>
    <property type="project" value="TreeGrafter"/>
</dbReference>
<feature type="domain" description="Rieske" evidence="11">
    <location>
        <begin position="90"/>
        <end position="185"/>
    </location>
</feature>
<name>A0A0P4W8Q7_SCYOL</name>
<evidence type="ECO:0000256" key="4">
    <source>
        <dbReference type="ARBA" id="ARBA00022714"/>
    </source>
</evidence>
<dbReference type="PANTHER" id="PTHR43557:SF2">
    <property type="entry name" value="RIESKE DOMAIN-CONTAINING PROTEIN-RELATED"/>
    <property type="match status" value="1"/>
</dbReference>
<dbReference type="GO" id="GO:0046872">
    <property type="term" value="F:metal ion binding"/>
    <property type="evidence" value="ECO:0007669"/>
    <property type="project" value="UniProtKB-KW"/>
</dbReference>
<dbReference type="PRINTS" id="PR00368">
    <property type="entry name" value="FADPNR"/>
</dbReference>
<evidence type="ECO:0000256" key="7">
    <source>
        <dbReference type="ARBA" id="ARBA00023002"/>
    </source>
</evidence>
<feature type="region of interest" description="Disordered" evidence="10">
    <location>
        <begin position="53"/>
        <end position="78"/>
    </location>
</feature>
<dbReference type="FunFam" id="2.102.10.10:FF:000003">
    <property type="entry name" value="apoptosis-inducing factor 3 isoform X2"/>
    <property type="match status" value="1"/>
</dbReference>
<dbReference type="InterPro" id="IPR050446">
    <property type="entry name" value="FAD-oxidoreductase/Apoptosis"/>
</dbReference>
<evidence type="ECO:0000256" key="9">
    <source>
        <dbReference type="ARBA" id="ARBA00023014"/>
    </source>
</evidence>
<keyword evidence="5" id="KW-0479">Metal-binding</keyword>
<dbReference type="PRINTS" id="PR00469">
    <property type="entry name" value="PNDRDTASEII"/>
</dbReference>
<evidence type="ECO:0000256" key="6">
    <source>
        <dbReference type="ARBA" id="ARBA00022827"/>
    </source>
</evidence>
<dbReference type="Pfam" id="PF14759">
    <property type="entry name" value="Reductase_C"/>
    <property type="match status" value="1"/>
</dbReference>
<organism evidence="12">
    <name type="scientific">Scylla olivacea</name>
    <name type="common">Orange mud crab</name>
    <name type="synonym">Cancer olivacea</name>
    <dbReference type="NCBI Taxonomy" id="85551"/>
    <lineage>
        <taxon>Eukaryota</taxon>
        <taxon>Metazoa</taxon>
        <taxon>Ecdysozoa</taxon>
        <taxon>Arthropoda</taxon>
        <taxon>Crustacea</taxon>
        <taxon>Multicrustacea</taxon>
        <taxon>Malacostraca</taxon>
        <taxon>Eumalacostraca</taxon>
        <taxon>Eucarida</taxon>
        <taxon>Decapoda</taxon>
        <taxon>Pleocyemata</taxon>
        <taxon>Brachyura</taxon>
        <taxon>Eubrachyura</taxon>
        <taxon>Portunoidea</taxon>
        <taxon>Portunidae</taxon>
        <taxon>Portuninae</taxon>
        <taxon>Scylla</taxon>
    </lineage>
</organism>
<dbReference type="GO" id="GO:0051537">
    <property type="term" value="F:2 iron, 2 sulfur cluster binding"/>
    <property type="evidence" value="ECO:0007669"/>
    <property type="project" value="UniProtKB-KW"/>
</dbReference>
<dbReference type="InterPro" id="IPR016156">
    <property type="entry name" value="FAD/NAD-linked_Rdtase_dimer_sf"/>
</dbReference>
<keyword evidence="9" id="KW-0411">Iron-sulfur</keyword>
<proteinExistence type="inferred from homology"/>
<dbReference type="Pfam" id="PF07992">
    <property type="entry name" value="Pyr_redox_2"/>
    <property type="match status" value="1"/>
</dbReference>
<accession>A0A0P4W8Q7</accession>
<protein>
    <recommendedName>
        <fullName evidence="11">Rieske domain-containing protein</fullName>
    </recommendedName>
</protein>
<evidence type="ECO:0000256" key="5">
    <source>
        <dbReference type="ARBA" id="ARBA00022723"/>
    </source>
</evidence>
<dbReference type="Pfam" id="PF00355">
    <property type="entry name" value="Rieske"/>
    <property type="match status" value="1"/>
</dbReference>
<dbReference type="CDD" id="cd03478">
    <property type="entry name" value="Rieske_AIFL_N"/>
    <property type="match status" value="1"/>
</dbReference>
<keyword evidence="7" id="KW-0560">Oxidoreductase</keyword>
<sequence>MSLLTRVSRAAGGALLRATAAGRHRCSKSQHHPQRVHSRLVCAGAGRMGVAGSCRRGNTEQDSDGGGSPVSGRKMSTHSNSSCIGDLVEGVICQEDDLPKDGMKSFEFNGEKVLVVHHNGQLSAIGSKCSHYGAPLENGTLCEGRVRCPWHGACFNVNTGDIEDFPGLDSIPKYDIEVTEGQVKVRASKTLLINGKRTKAMAKRDPNNNSSYVIIGGGGAGASCAETLRQEGFTGRVILITQESQLPYDRPKLSKAMDIAPEKILLRSEGFYESGDIEVLMGVSAEGVNTEEKMVHLSTGDTVAYEKLFIATGGKPRRLGIAGDQLPNVWVVRSPQDANAVAAAAAQKQVVVVGTSFIGMEVAAFLSTSDRAASVTVIGNTSVPFENSLGHAVGQRIQEMFEEKGVKFIANSGVVGFSESDGKASGVTLDSGETVEADVVVLGVGVVPNTEFLEASSIPRNQRGYVPVNEHLETSIPGVFCGGDIASFPLFIEGGEEVSIGHWQVALGHGHTAALNMTGQSVPIKSVPFFWTVLYGKSLRYTGYGKYDDVIIGGDLENLSFIAYYCCGDKVVSLASLGKDPAAANYAEMLQQGKSLTKQQVIDDGEIALKLKC</sequence>
<dbReference type="InterPro" id="IPR023753">
    <property type="entry name" value="FAD/NAD-binding_dom"/>
</dbReference>
<dbReference type="AlphaFoldDB" id="A0A0P4W8Q7"/>
<keyword evidence="6" id="KW-0274">FAD</keyword>
<keyword evidence="4" id="KW-0001">2Fe-2S</keyword>
<dbReference type="InterPro" id="IPR017941">
    <property type="entry name" value="Rieske_2Fe-2S"/>
</dbReference>
<dbReference type="SUPFAM" id="SSF55424">
    <property type="entry name" value="FAD/NAD-linked reductases, dimerisation (C-terminal) domain"/>
    <property type="match status" value="1"/>
</dbReference>
<comment type="cofactor">
    <cofactor evidence="1">
        <name>FAD</name>
        <dbReference type="ChEBI" id="CHEBI:57692"/>
    </cofactor>
</comment>
<dbReference type="EMBL" id="GDRN01072761">
    <property type="protein sequence ID" value="JAI63509.1"/>
    <property type="molecule type" value="Transcribed_RNA"/>
</dbReference>